<dbReference type="PANTHER" id="PTHR34383">
    <property type="entry name" value="POLYPHOSPHATE:AMP PHOSPHOTRANSFERASE-RELATED"/>
    <property type="match status" value="1"/>
</dbReference>
<dbReference type="PANTHER" id="PTHR34383:SF3">
    <property type="entry name" value="POLYPHOSPHATE:AMP PHOSPHOTRANSFERASE"/>
    <property type="match status" value="1"/>
</dbReference>
<proteinExistence type="predicted"/>
<dbReference type="InterPro" id="IPR027417">
    <property type="entry name" value="P-loop_NTPase"/>
</dbReference>
<organism evidence="2 3">
    <name type="scientific">Planobispora rosea</name>
    <dbReference type="NCBI Taxonomy" id="35762"/>
    <lineage>
        <taxon>Bacteria</taxon>
        <taxon>Bacillati</taxon>
        <taxon>Actinomycetota</taxon>
        <taxon>Actinomycetes</taxon>
        <taxon>Streptosporangiales</taxon>
        <taxon>Streptosporangiaceae</taxon>
        <taxon>Planobispora</taxon>
    </lineage>
</organism>
<name>A0A8J3S2E7_PLARO</name>
<evidence type="ECO:0000313" key="3">
    <source>
        <dbReference type="Proteomes" id="UP000655044"/>
    </source>
</evidence>
<sequence>MLVGMNRLAETDLSVKLPKKQANERLDAALQRLLRLRLMLGGQIGDKRIGPPLCVVFEGWDASGKGGAIKRLVRPLDPRHVRVAQFAAPTYDEKRHHFLWRFWPVLPGWGGMAVLDRSWYGRVLVERVEGFATEEQWSRAYDEIVEFERTLVAEGMIMVKFWMHVSEEEQLRRFEDRAADPLRVWKLTDEDWRNRDKRPQYELAVEDMLERTDHAAAPWHVIAGDDKRYARVAVVETVCAAVEAELTARGHDLSDPAPGVTYED</sequence>
<dbReference type="Gene3D" id="3.40.50.300">
    <property type="entry name" value="P-loop containing nucleotide triphosphate hydrolases"/>
    <property type="match status" value="1"/>
</dbReference>
<dbReference type="EMBL" id="BOOI01000017">
    <property type="protein sequence ID" value="GIH83814.1"/>
    <property type="molecule type" value="Genomic_DNA"/>
</dbReference>
<dbReference type="Pfam" id="PF03976">
    <property type="entry name" value="PPK2"/>
    <property type="match status" value="1"/>
</dbReference>
<comment type="caution">
    <text evidence="2">The sequence shown here is derived from an EMBL/GenBank/DDBJ whole genome shotgun (WGS) entry which is preliminary data.</text>
</comment>
<reference evidence="2" key="1">
    <citation type="submission" date="2021-01" db="EMBL/GenBank/DDBJ databases">
        <title>Whole genome shotgun sequence of Planobispora rosea NBRC 15558.</title>
        <authorList>
            <person name="Komaki H."/>
            <person name="Tamura T."/>
        </authorList>
    </citation>
    <scope>NUCLEOTIDE SEQUENCE</scope>
    <source>
        <strain evidence="2">NBRC 15558</strain>
    </source>
</reference>
<dbReference type="AlphaFoldDB" id="A0A8J3S2E7"/>
<dbReference type="InterPro" id="IPR022488">
    <property type="entry name" value="PPK2-related"/>
</dbReference>
<evidence type="ECO:0000313" key="2">
    <source>
        <dbReference type="EMBL" id="GIH83814.1"/>
    </source>
</evidence>
<dbReference type="Proteomes" id="UP000655044">
    <property type="component" value="Unassembled WGS sequence"/>
</dbReference>
<protein>
    <recommendedName>
        <fullName evidence="1">Polyphosphate kinase-2-related domain-containing protein</fullName>
    </recommendedName>
</protein>
<accession>A0A8J3S2E7</accession>
<gene>
    <name evidence="2" type="ORF">Pro02_22220</name>
</gene>
<evidence type="ECO:0000259" key="1">
    <source>
        <dbReference type="Pfam" id="PF03976"/>
    </source>
</evidence>
<feature type="domain" description="Polyphosphate kinase-2-related" evidence="1">
    <location>
        <begin position="49"/>
        <end position="246"/>
    </location>
</feature>
<keyword evidence="3" id="KW-1185">Reference proteome</keyword>
<dbReference type="SUPFAM" id="SSF52540">
    <property type="entry name" value="P-loop containing nucleoside triphosphate hydrolases"/>
    <property type="match status" value="1"/>
</dbReference>